<keyword evidence="4 10" id="KW-0169">Cobalamin biosynthesis</keyword>
<keyword evidence="8 10" id="KW-0472">Membrane</keyword>
<sequence length="94" mass="10251">MKNKWVLILAALVAFSPLLFLGDASFLGADSLAEEEIQKRNPDYDPWADPLFEAPSGEVESLLFALQAALGAGFIGYFIGLTKGRKESSERNES</sequence>
<evidence type="ECO:0000256" key="4">
    <source>
        <dbReference type="ARBA" id="ARBA00022573"/>
    </source>
</evidence>
<organism evidence="11 12">
    <name type="scientific">Calidifontibacillus erzurumensis</name>
    <dbReference type="NCBI Taxonomy" id="2741433"/>
    <lineage>
        <taxon>Bacteria</taxon>
        <taxon>Bacillati</taxon>
        <taxon>Bacillota</taxon>
        <taxon>Bacilli</taxon>
        <taxon>Bacillales</taxon>
        <taxon>Bacillaceae</taxon>
        <taxon>Calidifontibacillus/Schinkia group</taxon>
        <taxon>Calidifontibacillus</taxon>
    </lineage>
</organism>
<dbReference type="Pfam" id="PF02553">
    <property type="entry name" value="CbiN"/>
    <property type="match status" value="1"/>
</dbReference>
<proteinExistence type="inferred from homology"/>
<comment type="function">
    <text evidence="10">Part of the energy-coupling factor (ECF) transporter complex CbiMNOQ involved in cobalt import.</text>
</comment>
<comment type="similarity">
    <text evidence="10">Belongs to the CbiN family.</text>
</comment>
<keyword evidence="9 10" id="KW-0170">Cobalt</keyword>
<comment type="caution">
    <text evidence="10">Lacks conserved residue(s) required for the propagation of feature annotation.</text>
</comment>
<evidence type="ECO:0000256" key="5">
    <source>
        <dbReference type="ARBA" id="ARBA00022692"/>
    </source>
</evidence>
<dbReference type="GO" id="GO:0005886">
    <property type="term" value="C:plasma membrane"/>
    <property type="evidence" value="ECO:0007669"/>
    <property type="project" value="UniProtKB-SubCell"/>
</dbReference>
<dbReference type="GO" id="GO:0015087">
    <property type="term" value="F:cobalt ion transmembrane transporter activity"/>
    <property type="evidence" value="ECO:0007669"/>
    <property type="project" value="UniProtKB-UniRule"/>
</dbReference>
<name>A0A8J8GBD5_9BACI</name>
<evidence type="ECO:0000256" key="1">
    <source>
        <dbReference type="ARBA" id="ARBA00022426"/>
    </source>
</evidence>
<evidence type="ECO:0000313" key="11">
    <source>
        <dbReference type="EMBL" id="NSL50674.1"/>
    </source>
</evidence>
<evidence type="ECO:0000256" key="9">
    <source>
        <dbReference type="ARBA" id="ARBA00023285"/>
    </source>
</evidence>
<accession>A0A8J8GBD5</accession>
<dbReference type="HAMAP" id="MF_00330">
    <property type="entry name" value="CbiN"/>
    <property type="match status" value="1"/>
</dbReference>
<comment type="subcellular location">
    <subcellularLocation>
        <location evidence="10">Cell membrane</location>
        <topology evidence="10">Multi-pass membrane protein</topology>
    </subcellularLocation>
</comment>
<reference evidence="11" key="1">
    <citation type="submission" date="2020-06" db="EMBL/GenBank/DDBJ databases">
        <title>A novel thermopfilic bacterium from Erzurum, Turkey.</title>
        <authorList>
            <person name="Adiguzel A."/>
            <person name="Ay H."/>
            <person name="Baltaci M.O."/>
        </authorList>
    </citation>
    <scope>NUCLEOTIDE SEQUENCE</scope>
    <source>
        <strain evidence="11">P2</strain>
    </source>
</reference>
<comment type="subunit">
    <text evidence="10">Forms an energy-coupling factor (ECF) transporter complex composed of an ATP-binding protein (A component, CbiO), a transmembrane protein (T component, CbiQ) and 2 possible substrate-capture proteins (S components, CbiM and CbiN) of unknown stoichimetry.</text>
</comment>
<keyword evidence="2 10" id="KW-0813">Transport</keyword>
<evidence type="ECO:0000256" key="10">
    <source>
        <dbReference type="HAMAP-Rule" id="MF_00330"/>
    </source>
</evidence>
<dbReference type="RefSeq" id="WP_173729868.1">
    <property type="nucleotide sequence ID" value="NZ_JABTTE010000002.1"/>
</dbReference>
<evidence type="ECO:0000256" key="8">
    <source>
        <dbReference type="ARBA" id="ARBA00023136"/>
    </source>
</evidence>
<comment type="pathway">
    <text evidence="10">Cofactor biosynthesis; adenosylcobalamin biosynthesis.</text>
</comment>
<keyword evidence="3 10" id="KW-1003">Cell membrane</keyword>
<dbReference type="UniPathway" id="UPA00148"/>
<feature type="transmembrane region" description="Helical" evidence="10">
    <location>
        <begin position="62"/>
        <end position="81"/>
    </location>
</feature>
<protein>
    <recommendedName>
        <fullName evidence="10">Cobalt transport protein CbiN</fullName>
    </recommendedName>
    <alternativeName>
        <fullName evidence="10">Energy-coupling factor transporter probable substrate-capture protein CbiN</fullName>
        <shortName evidence="10">ECF transporter S component CbiN</shortName>
    </alternativeName>
</protein>
<dbReference type="EMBL" id="JABTTE010000002">
    <property type="protein sequence ID" value="NSL50674.1"/>
    <property type="molecule type" value="Genomic_DNA"/>
</dbReference>
<comment type="caution">
    <text evidence="11">The sequence shown here is derived from an EMBL/GenBank/DDBJ whole genome shotgun (WGS) entry which is preliminary data.</text>
</comment>
<evidence type="ECO:0000256" key="6">
    <source>
        <dbReference type="ARBA" id="ARBA00022989"/>
    </source>
</evidence>
<evidence type="ECO:0000256" key="2">
    <source>
        <dbReference type="ARBA" id="ARBA00022448"/>
    </source>
</evidence>
<dbReference type="GO" id="GO:0009236">
    <property type="term" value="P:cobalamin biosynthetic process"/>
    <property type="evidence" value="ECO:0007669"/>
    <property type="project" value="UniProtKB-UniRule"/>
</dbReference>
<dbReference type="Proteomes" id="UP000625804">
    <property type="component" value="Unassembled WGS sequence"/>
</dbReference>
<keyword evidence="6 10" id="KW-1133">Transmembrane helix</keyword>
<keyword evidence="7 10" id="KW-0406">Ion transport</keyword>
<keyword evidence="5 10" id="KW-0812">Transmembrane</keyword>
<evidence type="ECO:0000256" key="3">
    <source>
        <dbReference type="ARBA" id="ARBA00022475"/>
    </source>
</evidence>
<gene>
    <name evidence="10" type="primary">cbiN</name>
    <name evidence="11" type="ORF">HR057_02720</name>
</gene>
<dbReference type="PANTHER" id="PTHR38662:SF1">
    <property type="entry name" value="COBALT TRANSPORT PROTEIN CBIN"/>
    <property type="match status" value="1"/>
</dbReference>
<dbReference type="InterPro" id="IPR003705">
    <property type="entry name" value="CbiN"/>
</dbReference>
<evidence type="ECO:0000313" key="12">
    <source>
        <dbReference type="Proteomes" id="UP000625804"/>
    </source>
</evidence>
<dbReference type="PANTHER" id="PTHR38662">
    <property type="entry name" value="COBALT TRANSPORT PROTEIN CBIN"/>
    <property type="match status" value="1"/>
</dbReference>
<keyword evidence="1 10" id="KW-0171">Cobalt transport</keyword>
<dbReference type="AlphaFoldDB" id="A0A8J8GBD5"/>
<keyword evidence="12" id="KW-1185">Reference proteome</keyword>
<evidence type="ECO:0000256" key="7">
    <source>
        <dbReference type="ARBA" id="ARBA00023065"/>
    </source>
</evidence>
<dbReference type="NCBIfam" id="NF002780">
    <property type="entry name" value="PRK02898.1"/>
    <property type="match status" value="1"/>
</dbReference>